<comment type="caution">
    <text evidence="2">The sequence shown here is derived from an EMBL/GenBank/DDBJ whole genome shotgun (WGS) entry which is preliminary data.</text>
</comment>
<feature type="signal peptide" evidence="1">
    <location>
        <begin position="1"/>
        <end position="25"/>
    </location>
</feature>
<reference evidence="2 3" key="1">
    <citation type="submission" date="2019-06" db="EMBL/GenBank/DDBJ databases">
        <title>Sequencing the genomes of 1000 actinobacteria strains.</title>
        <authorList>
            <person name="Klenk H.-P."/>
        </authorList>
    </citation>
    <scope>NUCLEOTIDE SEQUENCE [LARGE SCALE GENOMIC DNA]</scope>
    <source>
        <strain evidence="2 3">DSM 45928</strain>
    </source>
</reference>
<keyword evidence="3" id="KW-1185">Reference proteome</keyword>
<evidence type="ECO:0000313" key="2">
    <source>
        <dbReference type="EMBL" id="TQL77922.1"/>
    </source>
</evidence>
<feature type="chain" id="PRO_5039521897" evidence="1">
    <location>
        <begin position="26"/>
        <end position="88"/>
    </location>
</feature>
<keyword evidence="1" id="KW-0732">Signal</keyword>
<dbReference type="InParanoid" id="A0A543AZB1"/>
<dbReference type="RefSeq" id="WP_142041559.1">
    <property type="nucleotide sequence ID" value="NZ_JBHTGS010000001.1"/>
</dbReference>
<sequence>MTGFAHQRAAIVAAGLLVAVLSACSSTGEIGSLVEGGELGAFELLRGFDDRDPTEPALAGWVTGKCEMESTFIDIARQHDITCATPPR</sequence>
<dbReference type="EMBL" id="VFOW01000001">
    <property type="protein sequence ID" value="TQL77922.1"/>
    <property type="molecule type" value="Genomic_DNA"/>
</dbReference>
<dbReference type="AlphaFoldDB" id="A0A543AZB1"/>
<protein>
    <submittedName>
        <fullName evidence="2">Uncharacterized protein</fullName>
    </submittedName>
</protein>
<accession>A0A543AZB1</accession>
<gene>
    <name evidence="2" type="ORF">FB566_3496</name>
</gene>
<organism evidence="2 3">
    <name type="scientific">Stackebrandtia endophytica</name>
    <dbReference type="NCBI Taxonomy" id="1496996"/>
    <lineage>
        <taxon>Bacteria</taxon>
        <taxon>Bacillati</taxon>
        <taxon>Actinomycetota</taxon>
        <taxon>Actinomycetes</taxon>
        <taxon>Glycomycetales</taxon>
        <taxon>Glycomycetaceae</taxon>
        <taxon>Stackebrandtia</taxon>
    </lineage>
</organism>
<dbReference type="Proteomes" id="UP000317043">
    <property type="component" value="Unassembled WGS sequence"/>
</dbReference>
<evidence type="ECO:0000256" key="1">
    <source>
        <dbReference type="SAM" id="SignalP"/>
    </source>
</evidence>
<proteinExistence type="predicted"/>
<evidence type="ECO:0000313" key="3">
    <source>
        <dbReference type="Proteomes" id="UP000317043"/>
    </source>
</evidence>
<name>A0A543AZB1_9ACTN</name>